<comment type="similarity">
    <text evidence="2 6">Belongs to the adaptor complexes large subunit family.</text>
</comment>
<evidence type="ECO:0000259" key="7">
    <source>
        <dbReference type="Pfam" id="PF01602"/>
    </source>
</evidence>
<name>A0A6U0C5J8_9CHLO</name>
<comment type="subcellular location">
    <subcellularLocation>
        <location evidence="1">Endomembrane system</location>
    </subcellularLocation>
</comment>
<dbReference type="AlphaFoldDB" id="A0A6U0C5J8"/>
<comment type="function">
    <text evidence="6">Subunit of clathrin-associated adaptor protein complex that plays a role in protein sorting in the late-Golgi/trans-Golgi network (TGN) and/or endosomes. The AP complexes mediate both the recruitment of clathrin to membranes and the recognition of sorting signals within the cytosolic tails of transmembrane cargo molecules.</text>
</comment>
<accession>A0A6U0C5J8</accession>
<dbReference type="EMBL" id="HBDX01006007">
    <property type="protein sequence ID" value="CAD8224439.1"/>
    <property type="molecule type" value="Transcribed_RNA"/>
</dbReference>
<feature type="domain" description="Clathrin/coatomer adaptor adaptin-like N-terminal" evidence="7">
    <location>
        <begin position="15"/>
        <end position="531"/>
    </location>
</feature>
<dbReference type="GO" id="GO:0012505">
    <property type="term" value="C:endomembrane system"/>
    <property type="evidence" value="ECO:0007669"/>
    <property type="project" value="UniProtKB-SubCell"/>
</dbReference>
<dbReference type="GO" id="GO:0016192">
    <property type="term" value="P:vesicle-mediated transport"/>
    <property type="evidence" value="ECO:0007669"/>
    <property type="project" value="InterPro"/>
</dbReference>
<evidence type="ECO:0000256" key="1">
    <source>
        <dbReference type="ARBA" id="ARBA00004308"/>
    </source>
</evidence>
<dbReference type="InterPro" id="IPR016342">
    <property type="entry name" value="AP_complex_bsu_1_2_4"/>
</dbReference>
<dbReference type="Pfam" id="PF01602">
    <property type="entry name" value="Adaptin_N"/>
    <property type="match status" value="1"/>
</dbReference>
<comment type="subunit">
    <text evidence="6">Adaptor protein complexes are heterotetramers composed of two large adaptins (beta-type subunit and alpha-type or delta-type or epsilon-type or gamma-type subunit), a medium adaptin (mu-type subunit) and a small adaptin (sigma-type subunit).</text>
</comment>
<organism evidence="10">
    <name type="scientific">Ostreococcus sp. 'lucimarinus'</name>
    <dbReference type="NCBI Taxonomy" id="242159"/>
    <lineage>
        <taxon>Eukaryota</taxon>
        <taxon>Viridiplantae</taxon>
        <taxon>Chlorophyta</taxon>
        <taxon>Mamiellophyceae</taxon>
        <taxon>Mamiellales</taxon>
        <taxon>Bathycoccaceae</taxon>
        <taxon>Ostreococcus</taxon>
    </lineage>
</organism>
<evidence type="ECO:0000313" key="8">
    <source>
        <dbReference type="EMBL" id="CAD8224436.1"/>
    </source>
</evidence>
<dbReference type="InterPro" id="IPR011989">
    <property type="entry name" value="ARM-like"/>
</dbReference>
<reference evidence="10" key="1">
    <citation type="submission" date="2021-01" db="EMBL/GenBank/DDBJ databases">
        <authorList>
            <person name="Corre E."/>
            <person name="Pelletier E."/>
            <person name="Niang G."/>
            <person name="Scheremetjew M."/>
            <person name="Finn R."/>
            <person name="Kale V."/>
            <person name="Holt S."/>
            <person name="Cochrane G."/>
            <person name="Meng A."/>
            <person name="Brown T."/>
            <person name="Cohen L."/>
        </authorList>
    </citation>
    <scope>NUCLEOTIDE SEQUENCE</scope>
    <source>
        <strain evidence="10">Clade-A-BCC118000</strain>
    </source>
</reference>
<dbReference type="SUPFAM" id="SSF48371">
    <property type="entry name" value="ARM repeat"/>
    <property type="match status" value="1"/>
</dbReference>
<dbReference type="PIRSF" id="PIRSF002291">
    <property type="entry name" value="AP_complex_beta"/>
    <property type="match status" value="1"/>
</dbReference>
<sequence>MTAGDTRFFQSQRKGEIAEWRDELRRTDLLVQKQAVKKVIAAMTVGKDVSSLFPDMVQCMQTPNLELKKLIYLYLINYAKSKPELTILAVNTFIKDAQDANPLVRALAVRTMGCIRVHRIAEYLCDPLQLALTDGDPYVRKTAVLCVAKLFEIDPELVESRGFIDTLKELLYSETNPTVLSNAIAAMSEISSSERSFYVDAKLADRLSTLLTECTEWGQVYILDALAAFSTFNSHEASAIVKRVSAHLQHSNGAVVLASIKVLTNHLQSIPDTSQRTIKMQIASSLVTLLGSEMEVQYITLRCVHSLLRSYKEELQRHLQAFFCRYNDPFCIKHTKLKILLELVSDDTVSQVLNELKEYSSEVDLDFVRHAIRAIGVCAIKFENAKEESVALLLDLIDSKINYVVQEAIIVTKDIIRTYPNQFEYTIPTLCSALSSLDQPEAKAALIWVVGEYAARIENTTALIENFCETYMDEPDSVQLQLLTSAVKAFLQHKVASTQGVVQRVLQKASTSENPDVRDRAFIYWRLLSSDSAYVSDVVL</sequence>
<dbReference type="GO" id="GO:0030276">
    <property type="term" value="F:clathrin binding"/>
    <property type="evidence" value="ECO:0007669"/>
    <property type="project" value="InterPro"/>
</dbReference>
<evidence type="ECO:0000256" key="6">
    <source>
        <dbReference type="PIRNR" id="PIRNR002291"/>
    </source>
</evidence>
<evidence type="ECO:0000256" key="2">
    <source>
        <dbReference type="ARBA" id="ARBA00006613"/>
    </source>
</evidence>
<evidence type="ECO:0000313" key="11">
    <source>
        <dbReference type="EMBL" id="CAD8224440.1"/>
    </source>
</evidence>
<dbReference type="PANTHER" id="PTHR11134">
    <property type="entry name" value="ADAPTOR COMPLEX SUBUNIT BETA FAMILY MEMBER"/>
    <property type="match status" value="1"/>
</dbReference>
<dbReference type="GO" id="GO:0006886">
    <property type="term" value="P:intracellular protein transport"/>
    <property type="evidence" value="ECO:0007669"/>
    <property type="project" value="InterPro"/>
</dbReference>
<keyword evidence="4 6" id="KW-0653">Protein transport</keyword>
<dbReference type="EMBL" id="HBDX01006005">
    <property type="protein sequence ID" value="CAD8224437.1"/>
    <property type="molecule type" value="Transcribed_RNA"/>
</dbReference>
<dbReference type="InterPro" id="IPR026739">
    <property type="entry name" value="AP_beta"/>
</dbReference>
<protein>
    <recommendedName>
        <fullName evidence="6">Beta-adaptin-like protein</fullName>
    </recommendedName>
</protein>
<dbReference type="EMBL" id="HBDX01006008">
    <property type="protein sequence ID" value="CAD8224440.1"/>
    <property type="molecule type" value="Transcribed_RNA"/>
</dbReference>
<evidence type="ECO:0000256" key="4">
    <source>
        <dbReference type="ARBA" id="ARBA00022927"/>
    </source>
</evidence>
<keyword evidence="5 6" id="KW-0472">Membrane</keyword>
<evidence type="ECO:0000313" key="9">
    <source>
        <dbReference type="EMBL" id="CAD8224437.1"/>
    </source>
</evidence>
<evidence type="ECO:0000256" key="5">
    <source>
        <dbReference type="ARBA" id="ARBA00023136"/>
    </source>
</evidence>
<dbReference type="GO" id="GO:0030117">
    <property type="term" value="C:membrane coat"/>
    <property type="evidence" value="ECO:0007669"/>
    <property type="project" value="InterPro"/>
</dbReference>
<dbReference type="EMBL" id="HBDX01006004">
    <property type="protein sequence ID" value="CAD8224436.1"/>
    <property type="molecule type" value="Transcribed_RNA"/>
</dbReference>
<gene>
    <name evidence="8" type="ORF">OLUC0939_LOCUS5162</name>
    <name evidence="9" type="ORF">OLUC0939_LOCUS5163</name>
    <name evidence="10" type="ORF">OLUC0939_LOCUS5165</name>
    <name evidence="11" type="ORF">OLUC0939_LOCUS5166</name>
</gene>
<dbReference type="Gene3D" id="1.25.10.10">
    <property type="entry name" value="Leucine-rich Repeat Variant"/>
    <property type="match status" value="1"/>
</dbReference>
<dbReference type="InterPro" id="IPR016024">
    <property type="entry name" value="ARM-type_fold"/>
</dbReference>
<evidence type="ECO:0000313" key="10">
    <source>
        <dbReference type="EMBL" id="CAD8224439.1"/>
    </source>
</evidence>
<evidence type="ECO:0000256" key="3">
    <source>
        <dbReference type="ARBA" id="ARBA00022448"/>
    </source>
</evidence>
<keyword evidence="3 6" id="KW-0813">Transport</keyword>
<dbReference type="InterPro" id="IPR002553">
    <property type="entry name" value="Clathrin/coatomer_adapt-like_N"/>
</dbReference>
<proteinExistence type="inferred from homology"/>